<dbReference type="EMBL" id="JACHJQ010000004">
    <property type="protein sequence ID" value="MBB4908242.1"/>
    <property type="molecule type" value="Genomic_DNA"/>
</dbReference>
<protein>
    <submittedName>
        <fullName evidence="1">Uncharacterized protein</fullName>
    </submittedName>
</protein>
<name>A0A7W7Q7A1_9PSEU</name>
<keyword evidence="2" id="KW-1185">Reference proteome</keyword>
<evidence type="ECO:0000313" key="1">
    <source>
        <dbReference type="EMBL" id="MBB4908242.1"/>
    </source>
</evidence>
<evidence type="ECO:0000313" key="2">
    <source>
        <dbReference type="Proteomes" id="UP000520767"/>
    </source>
</evidence>
<proteinExistence type="predicted"/>
<dbReference type="RefSeq" id="WP_184812335.1">
    <property type="nucleotide sequence ID" value="NZ_JACHJQ010000004.1"/>
</dbReference>
<dbReference type="AlphaFoldDB" id="A0A7W7Q7A1"/>
<organism evidence="1 2">
    <name type="scientific">Actinophytocola algeriensis</name>
    <dbReference type="NCBI Taxonomy" id="1768010"/>
    <lineage>
        <taxon>Bacteria</taxon>
        <taxon>Bacillati</taxon>
        <taxon>Actinomycetota</taxon>
        <taxon>Actinomycetes</taxon>
        <taxon>Pseudonocardiales</taxon>
        <taxon>Pseudonocardiaceae</taxon>
    </lineage>
</organism>
<sequence length="147" mass="15158">MDRKAILRFGVPAGLLLIGLVIGAVTTLYAKSSEPGKPVAAPLHTITETVEKTYTSTAPAPAPVTITQGPPPPAAQFADGLYLVGTDITPGEYKSDGPGAGGHCYWARLRDSAGSDIIANNLTEGPTRVTAVAGEYLEVSGCQFMTA</sequence>
<comment type="caution">
    <text evidence="1">The sequence shown here is derived from an EMBL/GenBank/DDBJ whole genome shotgun (WGS) entry which is preliminary data.</text>
</comment>
<accession>A0A7W7Q7A1</accession>
<gene>
    <name evidence="1" type="ORF">FHR82_004484</name>
</gene>
<dbReference type="Proteomes" id="UP000520767">
    <property type="component" value="Unassembled WGS sequence"/>
</dbReference>
<reference evidence="1 2" key="1">
    <citation type="submission" date="2020-08" db="EMBL/GenBank/DDBJ databases">
        <title>Genomic Encyclopedia of Type Strains, Phase III (KMG-III): the genomes of soil and plant-associated and newly described type strains.</title>
        <authorList>
            <person name="Whitman W."/>
        </authorList>
    </citation>
    <scope>NUCLEOTIDE SEQUENCE [LARGE SCALE GENOMIC DNA]</scope>
    <source>
        <strain evidence="1 2">CECT 8960</strain>
    </source>
</reference>